<protein>
    <recommendedName>
        <fullName evidence="3">GIY-YIG domain-containing protein</fullName>
    </recommendedName>
</protein>
<dbReference type="PANTHER" id="PTHR37460">
    <property type="entry name" value="ENDONUCLEASE III"/>
    <property type="match status" value="1"/>
</dbReference>
<reference evidence="1 2" key="1">
    <citation type="submission" date="2006-10" db="EMBL/GenBank/DDBJ databases">
        <title>Complete sequence of Methanosaeta thermophila PT.</title>
        <authorList>
            <consortium name="US DOE Joint Genome Institute"/>
            <person name="Copeland A."/>
            <person name="Lucas S."/>
            <person name="Lapidus A."/>
            <person name="Barry K."/>
            <person name="Detter J.C."/>
            <person name="Glavina del Rio T."/>
            <person name="Hammon N."/>
            <person name="Israni S."/>
            <person name="Pitluck S."/>
            <person name="Chain P."/>
            <person name="Malfatti S."/>
            <person name="Shin M."/>
            <person name="Vergez L."/>
            <person name="Schmutz J."/>
            <person name="Larimer F."/>
            <person name="Land M."/>
            <person name="Hauser L."/>
            <person name="Kyrpides N."/>
            <person name="Kim E."/>
            <person name="Smith K.S."/>
            <person name="Ingram-Smith C."/>
            <person name="Richardson P."/>
        </authorList>
    </citation>
    <scope>NUCLEOTIDE SEQUENCE [LARGE SCALE GENOMIC DNA]</scope>
    <source>
        <strain evidence="2">DSM 6194 / JCM 14653 / NBRC 101360 / PT</strain>
    </source>
</reference>
<gene>
    <name evidence="1" type="ordered locus">Mthe_0507</name>
</gene>
<evidence type="ECO:0008006" key="3">
    <source>
        <dbReference type="Google" id="ProtNLM"/>
    </source>
</evidence>
<evidence type="ECO:0000313" key="1">
    <source>
        <dbReference type="EMBL" id="ABK14298.1"/>
    </source>
</evidence>
<dbReference type="AlphaFoldDB" id="A0B6H4"/>
<dbReference type="HOGENOM" id="CLU_115699_0_0_2"/>
<dbReference type="KEGG" id="mtp:Mthe_0507"/>
<evidence type="ECO:0000313" key="2">
    <source>
        <dbReference type="Proteomes" id="UP000000674"/>
    </source>
</evidence>
<keyword evidence="2" id="KW-1185">Reference proteome</keyword>
<accession>A0B6H4</accession>
<dbReference type="CDD" id="cd10441">
    <property type="entry name" value="GIY-YIG_COG1833"/>
    <property type="match status" value="1"/>
</dbReference>
<dbReference type="PANTHER" id="PTHR37460:SF1">
    <property type="entry name" value="ENDONUCLEASE III"/>
    <property type="match status" value="1"/>
</dbReference>
<dbReference type="EMBL" id="CP000477">
    <property type="protein sequence ID" value="ABK14298.1"/>
    <property type="molecule type" value="Genomic_DNA"/>
</dbReference>
<dbReference type="RefSeq" id="WP_011695696.1">
    <property type="nucleotide sequence ID" value="NC_008553.1"/>
</dbReference>
<name>A0B6H4_METTP</name>
<proteinExistence type="predicted"/>
<dbReference type="InterPro" id="IPR002837">
    <property type="entry name" value="DUF123"/>
</dbReference>
<dbReference type="GeneID" id="4463420"/>
<sequence>MRGIYTLILGLEHVIRIRVGSIGEILFPEGYYAYTGSARGPGGFKRISRHVAVMNGDNSTRRWHIDYLLPHATLRDVITTATDMDLECEAAKRIGAYCISVPRFGCTDCRCPSHLHYSSSYTEMLSACRKAHRDLLRDL</sequence>
<dbReference type="Proteomes" id="UP000000674">
    <property type="component" value="Chromosome"/>
</dbReference>
<dbReference type="OrthoDB" id="17296at2157"/>
<organism evidence="1 2">
    <name type="scientific">Methanothrix thermoacetophila (strain DSM 6194 / JCM 14653 / NBRC 101360 / PT)</name>
    <name type="common">Methanosaeta thermophila</name>
    <dbReference type="NCBI Taxonomy" id="349307"/>
    <lineage>
        <taxon>Archaea</taxon>
        <taxon>Methanobacteriati</taxon>
        <taxon>Methanobacteriota</taxon>
        <taxon>Stenosarchaea group</taxon>
        <taxon>Methanomicrobia</taxon>
        <taxon>Methanotrichales</taxon>
        <taxon>Methanotrichaceae</taxon>
        <taxon>Methanothrix</taxon>
    </lineage>
</organism>
<dbReference type="Pfam" id="PF01986">
    <property type="entry name" value="DUF123"/>
    <property type="match status" value="1"/>
</dbReference>